<dbReference type="InterPro" id="IPR011990">
    <property type="entry name" value="TPR-like_helical_dom_sf"/>
</dbReference>
<evidence type="ECO:0000313" key="4">
    <source>
        <dbReference type="Proteomes" id="UP001195769"/>
    </source>
</evidence>
<dbReference type="Gene3D" id="1.25.40.10">
    <property type="entry name" value="Tetratricopeptide repeat domain"/>
    <property type="match status" value="1"/>
</dbReference>
<evidence type="ECO:0000256" key="1">
    <source>
        <dbReference type="SAM" id="MobiDB-lite"/>
    </source>
</evidence>
<feature type="chain" id="PRO_5041968190" evidence="2">
    <location>
        <begin position="20"/>
        <end position="368"/>
    </location>
</feature>
<comment type="caution">
    <text evidence="3">The sequence shown here is derived from an EMBL/GenBank/DDBJ whole genome shotgun (WGS) entry which is preliminary data.</text>
</comment>
<dbReference type="RefSeq" id="XP_041217907.1">
    <property type="nucleotide sequence ID" value="XM_041377834.1"/>
</dbReference>
<proteinExistence type="predicted"/>
<keyword evidence="4" id="KW-1185">Reference proteome</keyword>
<feature type="compositionally biased region" description="Polar residues" evidence="1">
    <location>
        <begin position="127"/>
        <end position="143"/>
    </location>
</feature>
<feature type="region of interest" description="Disordered" evidence="1">
    <location>
        <begin position="126"/>
        <end position="146"/>
    </location>
</feature>
<reference evidence="3" key="1">
    <citation type="journal article" date="2020" name="New Phytol.">
        <title>Comparative genomics reveals dynamic genome evolution in host specialist ectomycorrhizal fungi.</title>
        <authorList>
            <person name="Lofgren L.A."/>
            <person name="Nguyen N.H."/>
            <person name="Vilgalys R."/>
            <person name="Ruytinx J."/>
            <person name="Liao H.L."/>
            <person name="Branco S."/>
            <person name="Kuo A."/>
            <person name="LaButti K."/>
            <person name="Lipzen A."/>
            <person name="Andreopoulos W."/>
            <person name="Pangilinan J."/>
            <person name="Riley R."/>
            <person name="Hundley H."/>
            <person name="Na H."/>
            <person name="Barry K."/>
            <person name="Grigoriev I.V."/>
            <person name="Stajich J.E."/>
            <person name="Kennedy P.G."/>
        </authorList>
    </citation>
    <scope>NUCLEOTIDE SEQUENCE</scope>
    <source>
        <strain evidence="3">FC203</strain>
    </source>
</reference>
<evidence type="ECO:0000313" key="3">
    <source>
        <dbReference type="EMBL" id="KAG1890641.1"/>
    </source>
</evidence>
<feature type="signal peptide" evidence="2">
    <location>
        <begin position="1"/>
        <end position="19"/>
    </location>
</feature>
<accession>A0AAD4HDN2</accession>
<organism evidence="3 4">
    <name type="scientific">Suillus fuscotomentosus</name>
    <dbReference type="NCBI Taxonomy" id="1912939"/>
    <lineage>
        <taxon>Eukaryota</taxon>
        <taxon>Fungi</taxon>
        <taxon>Dikarya</taxon>
        <taxon>Basidiomycota</taxon>
        <taxon>Agaricomycotina</taxon>
        <taxon>Agaricomycetes</taxon>
        <taxon>Agaricomycetidae</taxon>
        <taxon>Boletales</taxon>
        <taxon>Suillineae</taxon>
        <taxon>Suillaceae</taxon>
        <taxon>Suillus</taxon>
    </lineage>
</organism>
<gene>
    <name evidence="3" type="ORF">F5891DRAFT_986891</name>
</gene>
<sequence length="368" mass="41421">MRMTDGYLICLFAIVFTKCHPNQVCKTTYAQTSQIREIRKKIIHLQLIHAGTQPNWGVNIGDSIQVVGLRDLLIITDETLIQFSRARPIQQTFFLVRLWDHHLLGLPDFSEQLAFANEGEIIEDWSESQSGLDNTDKSFSNSPGEEELSIDSDVHLQSLCLMVHLGQAFSALLVVQQHVGEYKRVTLQCRDALLRADFKQQCSTLCAANRDTSFTASDHDKAIDLYSMVIDLDSASNIFFASCSEAKSSKMLWENALLDTRKVTKLNPLSHVGYQLSHSALHGLHNHVDQVGQLLLKLIYEICVSRILCNRAPQINSFKTSSEYKELFMSVIQHLVCYTCGTKIDVKWSGNGHGAGGKWIQIVNSHQL</sequence>
<dbReference type="AlphaFoldDB" id="A0AAD4HDN2"/>
<keyword evidence="2" id="KW-0732">Signal</keyword>
<name>A0AAD4HDN2_9AGAM</name>
<dbReference type="EMBL" id="JABBWK010000135">
    <property type="protein sequence ID" value="KAG1890641.1"/>
    <property type="molecule type" value="Genomic_DNA"/>
</dbReference>
<dbReference type="GeneID" id="64672132"/>
<dbReference type="Proteomes" id="UP001195769">
    <property type="component" value="Unassembled WGS sequence"/>
</dbReference>
<evidence type="ECO:0000256" key="2">
    <source>
        <dbReference type="SAM" id="SignalP"/>
    </source>
</evidence>
<protein>
    <submittedName>
        <fullName evidence="3">Uncharacterized protein</fullName>
    </submittedName>
</protein>